<protein>
    <submittedName>
        <fullName evidence="1">Uncharacterized protein</fullName>
    </submittedName>
</protein>
<feature type="non-terminal residue" evidence="1">
    <location>
        <position position="1"/>
    </location>
</feature>
<reference evidence="1" key="1">
    <citation type="journal article" date="2014" name="Front. Microbiol.">
        <title>High frequency of phylogenetically diverse reductive dehalogenase-homologous genes in deep subseafloor sedimentary metagenomes.</title>
        <authorList>
            <person name="Kawai M."/>
            <person name="Futagami T."/>
            <person name="Toyoda A."/>
            <person name="Takaki Y."/>
            <person name="Nishi S."/>
            <person name="Hori S."/>
            <person name="Arai W."/>
            <person name="Tsubouchi T."/>
            <person name="Morono Y."/>
            <person name="Uchiyama I."/>
            <person name="Ito T."/>
            <person name="Fujiyama A."/>
            <person name="Inagaki F."/>
            <person name="Takami H."/>
        </authorList>
    </citation>
    <scope>NUCLEOTIDE SEQUENCE</scope>
    <source>
        <strain evidence="1">Expedition CK06-06</strain>
    </source>
</reference>
<evidence type="ECO:0000313" key="1">
    <source>
        <dbReference type="EMBL" id="GAG14629.1"/>
    </source>
</evidence>
<proteinExistence type="predicted"/>
<dbReference type="EMBL" id="BARS01037640">
    <property type="protein sequence ID" value="GAG14629.1"/>
    <property type="molecule type" value="Genomic_DNA"/>
</dbReference>
<accession>X0V8Z5</accession>
<organism evidence="1">
    <name type="scientific">marine sediment metagenome</name>
    <dbReference type="NCBI Taxonomy" id="412755"/>
    <lineage>
        <taxon>unclassified sequences</taxon>
        <taxon>metagenomes</taxon>
        <taxon>ecological metagenomes</taxon>
    </lineage>
</organism>
<gene>
    <name evidence="1" type="ORF">S01H1_57693</name>
</gene>
<name>X0V8Z5_9ZZZZ</name>
<sequence length="199" mass="22289">VTSTDQGGLIPIINRDFSEPNDGKHTAFDIETSRKQDPPFLGFMTTDVPGWTTDVSAKDSGIELGDDPNYGYSAFLMGGYSEWDDDPNWVEPSIWQILPYKIQEGDQFRLAVDARHIWTVEGVPVELKMTLFFVDINGLRQELASLIVDMTNAWEWGTYVLDVPELPEAAVGKLLGIELQNIAERSSWIHVDNVSLIGE</sequence>
<comment type="caution">
    <text evidence="1">The sequence shown here is derived from an EMBL/GenBank/DDBJ whole genome shotgun (WGS) entry which is preliminary data.</text>
</comment>
<dbReference type="AlphaFoldDB" id="X0V8Z5"/>